<dbReference type="AlphaFoldDB" id="A0A942Z2E9"/>
<feature type="transmembrane region" description="Helical" evidence="1">
    <location>
        <begin position="142"/>
        <end position="159"/>
    </location>
</feature>
<dbReference type="Pfam" id="PF06691">
    <property type="entry name" value="DUF1189"/>
    <property type="match status" value="2"/>
</dbReference>
<comment type="caution">
    <text evidence="2">The sequence shown here is derived from an EMBL/GenBank/DDBJ whole genome shotgun (WGS) entry which is preliminary data.</text>
</comment>
<keyword evidence="1" id="KW-0472">Membrane</keyword>
<gene>
    <name evidence="2" type="ORF">KHA91_06705</name>
</gene>
<feature type="transmembrane region" description="Helical" evidence="1">
    <location>
        <begin position="115"/>
        <end position="136"/>
    </location>
</feature>
<keyword evidence="3" id="KW-1185">Reference proteome</keyword>
<name>A0A942Z2E9_9BACI</name>
<keyword evidence="1" id="KW-0812">Transmembrane</keyword>
<dbReference type="Proteomes" id="UP000676456">
    <property type="component" value="Unassembled WGS sequence"/>
</dbReference>
<dbReference type="RefSeq" id="WP_213097398.1">
    <property type="nucleotide sequence ID" value="NZ_JAGYPH010000001.1"/>
</dbReference>
<dbReference type="InterPro" id="IPR009574">
    <property type="entry name" value="DUF1189"/>
</dbReference>
<reference evidence="2 3" key="1">
    <citation type="submission" date="2021-05" db="EMBL/GenBank/DDBJ databases">
        <title>Novel Bacillus species.</title>
        <authorList>
            <person name="Liu G."/>
        </authorList>
    </citation>
    <scope>NUCLEOTIDE SEQUENCE [LARGE SCALE GENOMIC DNA]</scope>
    <source>
        <strain evidence="2 3">FJAT-49682</strain>
    </source>
</reference>
<evidence type="ECO:0000313" key="2">
    <source>
        <dbReference type="EMBL" id="MBS4222448.1"/>
    </source>
</evidence>
<sequence length="169" mass="19252">MRKISIFTIFYQSIYSFKDIAKFRFLGIGQTMQYVFFLVLLYFLPTLFKNILTDGNSSFLLPGFDAGSKAIMLPVFIISTYILNAGILFLKISILAGAALLLGKLLKRKLPYRQSWRLTAFSITFPSLFFGLIPLFNIDIPFATLIDFAIALFFIYGSISKIPRPKNKM</sequence>
<protein>
    <submittedName>
        <fullName evidence="2">DUF1189 family protein</fullName>
    </submittedName>
</protein>
<evidence type="ECO:0000256" key="1">
    <source>
        <dbReference type="SAM" id="Phobius"/>
    </source>
</evidence>
<dbReference type="EMBL" id="JAGYPN010000001">
    <property type="protein sequence ID" value="MBS4222448.1"/>
    <property type="molecule type" value="Genomic_DNA"/>
</dbReference>
<organism evidence="2 3">
    <name type="scientific">Lederbergia citrea</name>
    <dbReference type="NCBI Taxonomy" id="2833581"/>
    <lineage>
        <taxon>Bacteria</taxon>
        <taxon>Bacillati</taxon>
        <taxon>Bacillota</taxon>
        <taxon>Bacilli</taxon>
        <taxon>Bacillales</taxon>
        <taxon>Bacillaceae</taxon>
        <taxon>Lederbergia</taxon>
    </lineage>
</organism>
<feature type="transmembrane region" description="Helical" evidence="1">
    <location>
        <begin position="34"/>
        <end position="52"/>
    </location>
</feature>
<proteinExistence type="predicted"/>
<feature type="transmembrane region" description="Helical" evidence="1">
    <location>
        <begin position="72"/>
        <end position="103"/>
    </location>
</feature>
<evidence type="ECO:0000313" key="3">
    <source>
        <dbReference type="Proteomes" id="UP000676456"/>
    </source>
</evidence>
<keyword evidence="1" id="KW-1133">Transmembrane helix</keyword>
<accession>A0A942Z2E9</accession>